<evidence type="ECO:0000313" key="4">
    <source>
        <dbReference type="EMBL" id="MDG4695008.1"/>
    </source>
</evidence>
<dbReference type="InterPro" id="IPR001303">
    <property type="entry name" value="Aldolase_II/adducin_N"/>
</dbReference>
<evidence type="ECO:0000259" key="3">
    <source>
        <dbReference type="SMART" id="SM01007"/>
    </source>
</evidence>
<evidence type="ECO:0000313" key="5">
    <source>
        <dbReference type="EMBL" id="MDO7856776.1"/>
    </source>
</evidence>
<dbReference type="Proteomes" id="UP001176478">
    <property type="component" value="Unassembled WGS sequence"/>
</dbReference>
<dbReference type="PANTHER" id="PTHR22789">
    <property type="entry name" value="FUCULOSE PHOSPHATE ALDOLASE"/>
    <property type="match status" value="1"/>
</dbReference>
<dbReference type="SMART" id="SM01007">
    <property type="entry name" value="Aldolase_II"/>
    <property type="match status" value="1"/>
</dbReference>
<keyword evidence="2 4" id="KW-0456">Lyase</keyword>
<keyword evidence="1" id="KW-0479">Metal-binding</keyword>
<dbReference type="InterPro" id="IPR050197">
    <property type="entry name" value="Aldolase_class_II_sugar_metab"/>
</dbReference>
<evidence type="ECO:0000313" key="6">
    <source>
        <dbReference type="Proteomes" id="UP001156701"/>
    </source>
</evidence>
<feature type="domain" description="Class II aldolase/adducin N-terminal" evidence="3">
    <location>
        <begin position="8"/>
        <end position="182"/>
    </location>
</feature>
<sequence length="215" mass="23355">MERLKLAADIIVTCQEMNASGLNQGTSGNVSVRYLDGMLITPSGIPYSKMTPDMIVFVDGQGVSESGKTPSSEWLFHLACYQARPELNAVIHTHAVNCTAVSIMNHAIPAIHYMIAVTGTDHIPCIPYHTFGSTELANSVFEGIKSSKSLLMQHHGMIAMETTLEKALWLAGETETLADLYIKIGGLHSKVPTLSKEEMTIVIGKFKTYGLKTDA</sequence>
<name>A0AA42FE72_9GAMM</name>
<dbReference type="GO" id="GO:0019323">
    <property type="term" value="P:pentose catabolic process"/>
    <property type="evidence" value="ECO:0007669"/>
    <property type="project" value="TreeGrafter"/>
</dbReference>
<gene>
    <name evidence="4" type="ORF">P7V44_02015</name>
    <name evidence="5" type="ORF">Q5E86_10500</name>
</gene>
<reference evidence="5" key="2">
    <citation type="submission" date="2023-07" db="EMBL/GenBank/DDBJ databases">
        <authorList>
            <person name="Yang W."/>
            <person name="Chen J."/>
            <person name="Ji P."/>
            <person name="Hu F."/>
        </authorList>
    </citation>
    <scope>NUCLEOTIDE SEQUENCE</scope>
    <source>
        <strain evidence="5">CRE-138-0111</strain>
    </source>
</reference>
<comment type="caution">
    <text evidence="4">The sequence shown here is derived from an EMBL/GenBank/DDBJ whole genome shotgun (WGS) entry which is preliminary data.</text>
</comment>
<dbReference type="NCBIfam" id="NF005984">
    <property type="entry name" value="PRK08087.1"/>
    <property type="match status" value="1"/>
</dbReference>
<evidence type="ECO:0000256" key="1">
    <source>
        <dbReference type="ARBA" id="ARBA00022723"/>
    </source>
</evidence>
<keyword evidence="7" id="KW-1185">Reference proteome</keyword>
<dbReference type="GO" id="GO:0008738">
    <property type="term" value="F:L-fuculose-phosphate aldolase activity"/>
    <property type="evidence" value="ECO:0007669"/>
    <property type="project" value="UniProtKB-EC"/>
</dbReference>
<organism evidence="4 6">
    <name type="scientific">Providencia huashanensis</name>
    <dbReference type="NCBI Taxonomy" id="3037798"/>
    <lineage>
        <taxon>Bacteria</taxon>
        <taxon>Pseudomonadati</taxon>
        <taxon>Pseudomonadota</taxon>
        <taxon>Gammaproteobacteria</taxon>
        <taxon>Enterobacterales</taxon>
        <taxon>Morganellaceae</taxon>
        <taxon>Providencia</taxon>
    </lineage>
</organism>
<reference evidence="5" key="3">
    <citation type="journal article" date="2024" name="Int. J. Antimicrob. Agents">
        <title>Identification of a novel Providencia species showing multi-drug-resistant in three patients with hospital-acquired infection.</title>
        <authorList>
            <person name="Yang W."/>
            <person name="Chen J."/>
            <person name="Yang F."/>
            <person name="Ji P."/>
            <person name="Shen S."/>
            <person name="Yin D."/>
            <person name="Hu F."/>
        </authorList>
    </citation>
    <scope>NUCLEOTIDE SEQUENCE</scope>
    <source>
        <strain evidence="5">CRE-138-0111</strain>
    </source>
</reference>
<accession>A0AA42FE72</accession>
<proteinExistence type="predicted"/>
<evidence type="ECO:0000256" key="2">
    <source>
        <dbReference type="ARBA" id="ARBA00023239"/>
    </source>
</evidence>
<dbReference type="GO" id="GO:0005829">
    <property type="term" value="C:cytosol"/>
    <property type="evidence" value="ECO:0007669"/>
    <property type="project" value="TreeGrafter"/>
</dbReference>
<dbReference type="EMBL" id="JAUQTG010000005">
    <property type="protein sequence ID" value="MDO7856776.1"/>
    <property type="molecule type" value="Genomic_DNA"/>
</dbReference>
<dbReference type="Pfam" id="PF00596">
    <property type="entry name" value="Aldolase_II"/>
    <property type="match status" value="1"/>
</dbReference>
<dbReference type="GO" id="GO:0046872">
    <property type="term" value="F:metal ion binding"/>
    <property type="evidence" value="ECO:0007669"/>
    <property type="project" value="UniProtKB-KW"/>
</dbReference>
<evidence type="ECO:0000313" key="7">
    <source>
        <dbReference type="Proteomes" id="UP001176478"/>
    </source>
</evidence>
<dbReference type="AlphaFoldDB" id="A0AA42FE72"/>
<protein>
    <submittedName>
        <fullName evidence="4">L-fuculose-phosphate aldolase</fullName>
        <ecNumber evidence="4">4.1.2.17</ecNumber>
    </submittedName>
</protein>
<dbReference type="InterPro" id="IPR036409">
    <property type="entry name" value="Aldolase_II/adducin_N_sf"/>
</dbReference>
<dbReference type="SUPFAM" id="SSF53639">
    <property type="entry name" value="AraD/HMP-PK domain-like"/>
    <property type="match status" value="1"/>
</dbReference>
<dbReference type="Gene3D" id="3.40.225.10">
    <property type="entry name" value="Class II aldolase/adducin N-terminal domain"/>
    <property type="match status" value="1"/>
</dbReference>
<dbReference type="RefSeq" id="WP_210814269.1">
    <property type="nucleotide sequence ID" value="NZ_JARRYG010000002.1"/>
</dbReference>
<reference evidence="4" key="1">
    <citation type="submission" date="2023-03" db="EMBL/GenBank/DDBJ databases">
        <title>a new species belonging to Providencia genus.</title>
        <authorList>
            <person name="Yang W."/>
            <person name="Hu F."/>
            <person name="Shen S."/>
            <person name="Ding L."/>
            <person name="Yin D."/>
        </authorList>
    </citation>
    <scope>NUCLEOTIDE SEQUENCE</scope>
    <source>
        <strain evidence="4">CRE-3FA-0001</strain>
    </source>
</reference>
<dbReference type="PANTHER" id="PTHR22789:SF0">
    <property type="entry name" value="3-OXO-TETRONATE 4-PHOSPHATE DECARBOXYLASE-RELATED"/>
    <property type="match status" value="1"/>
</dbReference>
<dbReference type="Proteomes" id="UP001156701">
    <property type="component" value="Unassembled WGS sequence"/>
</dbReference>
<dbReference type="EC" id="4.1.2.17" evidence="4"/>
<dbReference type="EMBL" id="JARRYG010000002">
    <property type="protein sequence ID" value="MDG4695008.1"/>
    <property type="molecule type" value="Genomic_DNA"/>
</dbReference>